<evidence type="ECO:0000313" key="1">
    <source>
        <dbReference type="EMBL" id="KYF33701.1"/>
    </source>
</evidence>
<name>A0A150NJP7_STRMT</name>
<dbReference type="Proteomes" id="UP000075442">
    <property type="component" value="Unassembled WGS sequence"/>
</dbReference>
<dbReference type="AlphaFoldDB" id="A0A150NJP7"/>
<protein>
    <submittedName>
        <fullName evidence="1">Integrase/recombinase, phage associated</fullName>
    </submittedName>
</protein>
<proteinExistence type="predicted"/>
<accession>A0A150NJP7</accession>
<comment type="caution">
    <text evidence="1">The sequence shown here is derived from an EMBL/GenBank/DDBJ whole genome shotgun (WGS) entry which is preliminary data.</text>
</comment>
<dbReference type="PATRIC" id="fig|28037.235.peg.1926"/>
<gene>
    <name evidence="1" type="ORF">SMIM3I_02120</name>
</gene>
<sequence length="29" mass="3376">MDTYSHLSKENQKRAVSFFETALEKIKSS</sequence>
<evidence type="ECO:0000313" key="2">
    <source>
        <dbReference type="Proteomes" id="UP000075442"/>
    </source>
</evidence>
<reference evidence="1 2" key="1">
    <citation type="submission" date="2016-01" db="EMBL/GenBank/DDBJ databases">
        <title>Highly variable Streptococcus oralis 1 are common among viridans streptococci isolated from primates.</title>
        <authorList>
            <person name="Denapaite D."/>
            <person name="Rieger M."/>
            <person name="Koendgen S."/>
            <person name="Brueckner R."/>
            <person name="Ochigava I."/>
            <person name="Kappeler P."/>
            <person name="Maetz-Rensing K."/>
            <person name="Leendertz F."/>
        </authorList>
    </citation>
    <scope>NUCLEOTIDE SEQUENCE [LARGE SCALE GENOMIC DNA]</scope>
    <source>
        <strain evidence="1 2">M3-1</strain>
    </source>
</reference>
<dbReference type="EMBL" id="LROU01000125">
    <property type="protein sequence ID" value="KYF33701.1"/>
    <property type="molecule type" value="Genomic_DNA"/>
</dbReference>
<organism evidence="1 2">
    <name type="scientific">Streptococcus mitis</name>
    <dbReference type="NCBI Taxonomy" id="28037"/>
    <lineage>
        <taxon>Bacteria</taxon>
        <taxon>Bacillati</taxon>
        <taxon>Bacillota</taxon>
        <taxon>Bacilli</taxon>
        <taxon>Lactobacillales</taxon>
        <taxon>Streptococcaceae</taxon>
        <taxon>Streptococcus</taxon>
        <taxon>Streptococcus mitis group</taxon>
    </lineage>
</organism>